<dbReference type="InterPro" id="IPR002347">
    <property type="entry name" value="SDR_fam"/>
</dbReference>
<dbReference type="AlphaFoldDB" id="A0A100YUM7"/>
<proteinExistence type="inferred from homology"/>
<sequence>MHIALITGASSGLGREYARWASDHGGYDQIWAVARRRERLEELAAELSTPVRPVPLDLTDKASITQLKGLLDEAASQDKARGEKFSVGLLVNAAGLGKFGTYADMTCEEVDTMVNLNCRALVDVTQVALAHMERGGRIIQIASSASFQPLPGLNVYAASKAFVRSYTRALRFELRGRGIFVTAVCPLWVKTEFIDVARQTANGQTVRHPFPVLGARRVVRWSMLVNAVNYPIATCCVTGFLMRIADKIVPAPVIMWIWEGVRRI</sequence>
<evidence type="ECO:0008006" key="7">
    <source>
        <dbReference type="Google" id="ProtNLM"/>
    </source>
</evidence>
<dbReference type="RefSeq" id="WP_059054932.1">
    <property type="nucleotide sequence ID" value="NZ_LOJF01000010.1"/>
</dbReference>
<dbReference type="GO" id="GO:0016491">
    <property type="term" value="F:oxidoreductase activity"/>
    <property type="evidence" value="ECO:0007669"/>
    <property type="project" value="UniProtKB-KW"/>
</dbReference>
<reference evidence="5 6" key="1">
    <citation type="submission" date="2015-12" db="EMBL/GenBank/DDBJ databases">
        <title>Draft Genome Sequence of Olsenella scatoligenes SK9K4T; a Producer of 3-Methylindole- (skatole) and 4-Methylphenol- (p-cresol) Isolated from Pig Feces.</title>
        <authorList>
            <person name="Li X."/>
            <person name="Borg B."/>
            <person name="Canibe N."/>
        </authorList>
    </citation>
    <scope>NUCLEOTIDE SEQUENCE [LARGE SCALE GENOMIC DNA]</scope>
    <source>
        <strain evidence="5 6">SK9K4</strain>
    </source>
</reference>
<dbReference type="InterPro" id="IPR036291">
    <property type="entry name" value="NAD(P)-bd_dom_sf"/>
</dbReference>
<keyword evidence="6" id="KW-1185">Reference proteome</keyword>
<dbReference type="PANTHER" id="PTHR43391:SF14">
    <property type="entry name" value="DEHYDROGENASE_REDUCTASE SDR FAMILY PROTEIN 7-LIKE"/>
    <property type="match status" value="1"/>
</dbReference>
<dbReference type="CDD" id="cd05233">
    <property type="entry name" value="SDR_c"/>
    <property type="match status" value="1"/>
</dbReference>
<evidence type="ECO:0000256" key="1">
    <source>
        <dbReference type="ARBA" id="ARBA00006484"/>
    </source>
</evidence>
<dbReference type="Gene3D" id="3.40.50.720">
    <property type="entry name" value="NAD(P)-binding Rossmann-like Domain"/>
    <property type="match status" value="1"/>
</dbReference>
<organism evidence="5 6">
    <name type="scientific">Tractidigestivibacter scatoligenes</name>
    <name type="common">Olsenella scatoligenes</name>
    <dbReference type="NCBI Taxonomy" id="1299998"/>
    <lineage>
        <taxon>Bacteria</taxon>
        <taxon>Bacillati</taxon>
        <taxon>Actinomycetota</taxon>
        <taxon>Coriobacteriia</taxon>
        <taxon>Coriobacteriales</taxon>
        <taxon>Atopobiaceae</taxon>
        <taxon>Tractidigestivibacter</taxon>
    </lineage>
</organism>
<evidence type="ECO:0000256" key="2">
    <source>
        <dbReference type="ARBA" id="ARBA00022857"/>
    </source>
</evidence>
<dbReference type="Proteomes" id="UP000054078">
    <property type="component" value="Unassembled WGS sequence"/>
</dbReference>
<evidence type="ECO:0000313" key="6">
    <source>
        <dbReference type="Proteomes" id="UP000054078"/>
    </source>
</evidence>
<dbReference type="PRINTS" id="PR00080">
    <property type="entry name" value="SDRFAMILY"/>
</dbReference>
<evidence type="ECO:0000313" key="5">
    <source>
        <dbReference type="EMBL" id="KUH58000.1"/>
    </source>
</evidence>
<dbReference type="PRINTS" id="PR00081">
    <property type="entry name" value="GDHRDH"/>
</dbReference>
<dbReference type="OrthoDB" id="3178062at2"/>
<keyword evidence="3" id="KW-0560">Oxidoreductase</keyword>
<protein>
    <recommendedName>
        <fullName evidence="7">Short-chain dehydrogenase</fullName>
    </recommendedName>
</protein>
<dbReference type="PANTHER" id="PTHR43391">
    <property type="entry name" value="RETINOL DEHYDROGENASE-RELATED"/>
    <property type="match status" value="1"/>
</dbReference>
<dbReference type="InterPro" id="IPR020904">
    <property type="entry name" value="Sc_DH/Rdtase_CS"/>
</dbReference>
<dbReference type="EMBL" id="LOJF01000010">
    <property type="protein sequence ID" value="KUH58000.1"/>
    <property type="molecule type" value="Genomic_DNA"/>
</dbReference>
<dbReference type="SUPFAM" id="SSF51735">
    <property type="entry name" value="NAD(P)-binding Rossmann-fold domains"/>
    <property type="match status" value="1"/>
</dbReference>
<accession>A0A100YUM7</accession>
<comment type="similarity">
    <text evidence="1 4">Belongs to the short-chain dehydrogenases/reductases (SDR) family.</text>
</comment>
<keyword evidence="2" id="KW-0521">NADP</keyword>
<evidence type="ECO:0000256" key="3">
    <source>
        <dbReference type="ARBA" id="ARBA00023002"/>
    </source>
</evidence>
<dbReference type="Pfam" id="PF00106">
    <property type="entry name" value="adh_short"/>
    <property type="match status" value="1"/>
</dbReference>
<comment type="caution">
    <text evidence="5">The sequence shown here is derived from an EMBL/GenBank/DDBJ whole genome shotgun (WGS) entry which is preliminary data.</text>
</comment>
<dbReference type="STRING" id="1299998.AUL39_07165"/>
<dbReference type="PROSITE" id="PS00061">
    <property type="entry name" value="ADH_SHORT"/>
    <property type="match status" value="1"/>
</dbReference>
<name>A0A100YUM7_TRASO</name>
<evidence type="ECO:0000256" key="4">
    <source>
        <dbReference type="RuleBase" id="RU000363"/>
    </source>
</evidence>
<gene>
    <name evidence="5" type="ORF">AUL39_07165</name>
</gene>